<dbReference type="Proteomes" id="UP000322667">
    <property type="component" value="Chromosome A10"/>
</dbReference>
<organism evidence="1 2">
    <name type="scientific">Gossypium tomentosum</name>
    <name type="common">Hawaiian cotton</name>
    <name type="synonym">Gossypium sandvicense</name>
    <dbReference type="NCBI Taxonomy" id="34277"/>
    <lineage>
        <taxon>Eukaryota</taxon>
        <taxon>Viridiplantae</taxon>
        <taxon>Streptophyta</taxon>
        <taxon>Embryophyta</taxon>
        <taxon>Tracheophyta</taxon>
        <taxon>Spermatophyta</taxon>
        <taxon>Magnoliopsida</taxon>
        <taxon>eudicotyledons</taxon>
        <taxon>Gunneridae</taxon>
        <taxon>Pentapetalae</taxon>
        <taxon>rosids</taxon>
        <taxon>malvids</taxon>
        <taxon>Malvales</taxon>
        <taxon>Malvaceae</taxon>
        <taxon>Malvoideae</taxon>
        <taxon>Gossypium</taxon>
    </lineage>
</organism>
<dbReference type="AlphaFoldDB" id="A0A5D2NS72"/>
<gene>
    <name evidence="1" type="ORF">ES332_A10G186800v1</name>
</gene>
<name>A0A5D2NS72_GOSTO</name>
<accession>A0A5D2NS72</accession>
<sequence>MFLSMTISDLSLRGILGSQVTDLKEFSSQELPLKLPLLIGFDFEISNFRSLLLPLDTLLLTAKTFWLSAALTAAEPAGSADPGPALSAENVAAAVGDFKAASINGFLARLFLGTITQCARICRFHNRMLNS</sequence>
<proteinExistence type="predicted"/>
<reference evidence="1 2" key="1">
    <citation type="submission" date="2019-07" db="EMBL/GenBank/DDBJ databases">
        <title>WGS assembly of Gossypium tomentosum.</title>
        <authorList>
            <person name="Chen Z.J."/>
            <person name="Sreedasyam A."/>
            <person name="Ando A."/>
            <person name="Song Q."/>
            <person name="De L."/>
            <person name="Hulse-Kemp A."/>
            <person name="Ding M."/>
            <person name="Ye W."/>
            <person name="Kirkbride R."/>
            <person name="Jenkins J."/>
            <person name="Plott C."/>
            <person name="Lovell J."/>
            <person name="Lin Y.-M."/>
            <person name="Vaughn R."/>
            <person name="Liu B."/>
            <person name="Li W."/>
            <person name="Simpson S."/>
            <person name="Scheffler B."/>
            <person name="Saski C."/>
            <person name="Grover C."/>
            <person name="Hu G."/>
            <person name="Conover J."/>
            <person name="Carlson J."/>
            <person name="Shu S."/>
            <person name="Boston L."/>
            <person name="Williams M."/>
            <person name="Peterson D."/>
            <person name="Mcgee K."/>
            <person name="Jones D."/>
            <person name="Wendel J."/>
            <person name="Stelly D."/>
            <person name="Grimwood J."/>
            <person name="Schmutz J."/>
        </authorList>
    </citation>
    <scope>NUCLEOTIDE SEQUENCE [LARGE SCALE GENOMIC DNA]</scope>
    <source>
        <strain evidence="1">7179.01</strain>
    </source>
</reference>
<evidence type="ECO:0000313" key="2">
    <source>
        <dbReference type="Proteomes" id="UP000322667"/>
    </source>
</evidence>
<evidence type="ECO:0000313" key="1">
    <source>
        <dbReference type="EMBL" id="TYI06832.1"/>
    </source>
</evidence>
<protein>
    <submittedName>
        <fullName evidence="1">Uncharacterized protein</fullName>
    </submittedName>
</protein>
<keyword evidence="2" id="KW-1185">Reference proteome</keyword>
<dbReference type="EMBL" id="CM017619">
    <property type="protein sequence ID" value="TYI06832.1"/>
    <property type="molecule type" value="Genomic_DNA"/>
</dbReference>